<dbReference type="PANTHER" id="PTHR44167:SF23">
    <property type="entry name" value="CDC7 KINASE, ISOFORM A-RELATED"/>
    <property type="match status" value="1"/>
</dbReference>
<dbReference type="GeneID" id="110976395"/>
<dbReference type="Gene3D" id="1.10.510.10">
    <property type="entry name" value="Transferase(Phosphotransferase) domain 1"/>
    <property type="match status" value="2"/>
</dbReference>
<dbReference type="SMART" id="SM00220">
    <property type="entry name" value="S_TKc"/>
    <property type="match status" value="1"/>
</dbReference>
<evidence type="ECO:0000256" key="3">
    <source>
        <dbReference type="ARBA" id="ARBA00022679"/>
    </source>
</evidence>
<evidence type="ECO:0000313" key="11">
    <source>
        <dbReference type="RefSeq" id="XP_022085303.1"/>
    </source>
</evidence>
<organism evidence="10 11">
    <name type="scientific">Acanthaster planci</name>
    <name type="common">Crown-of-thorns starfish</name>
    <dbReference type="NCBI Taxonomy" id="133434"/>
    <lineage>
        <taxon>Eukaryota</taxon>
        <taxon>Metazoa</taxon>
        <taxon>Echinodermata</taxon>
        <taxon>Eleutherozoa</taxon>
        <taxon>Asterozoa</taxon>
        <taxon>Asteroidea</taxon>
        <taxon>Valvatacea</taxon>
        <taxon>Valvatida</taxon>
        <taxon>Acanthasteridae</taxon>
        <taxon>Acanthaster</taxon>
    </lineage>
</organism>
<keyword evidence="6 7" id="KW-0067">ATP-binding</keyword>
<protein>
    <recommendedName>
        <fullName evidence="1">non-specific serine/threonine protein kinase</fullName>
        <ecNumber evidence="1">2.7.11.1</ecNumber>
    </recommendedName>
</protein>
<dbReference type="EC" id="2.7.11.1" evidence="1"/>
<feature type="region of interest" description="Disordered" evidence="8">
    <location>
        <begin position="261"/>
        <end position="310"/>
    </location>
</feature>
<dbReference type="InterPro" id="IPR000719">
    <property type="entry name" value="Prot_kinase_dom"/>
</dbReference>
<feature type="compositionally biased region" description="Polar residues" evidence="8">
    <location>
        <begin position="511"/>
        <end position="525"/>
    </location>
</feature>
<evidence type="ECO:0000256" key="1">
    <source>
        <dbReference type="ARBA" id="ARBA00012513"/>
    </source>
</evidence>
<dbReference type="AlphaFoldDB" id="A0A8B7XWQ1"/>
<keyword evidence="2" id="KW-0723">Serine/threonine-protein kinase</keyword>
<proteinExistence type="predicted"/>
<dbReference type="PROSITE" id="PS00108">
    <property type="entry name" value="PROTEIN_KINASE_ST"/>
    <property type="match status" value="1"/>
</dbReference>
<dbReference type="Proteomes" id="UP000694845">
    <property type="component" value="Unplaced"/>
</dbReference>
<evidence type="ECO:0000256" key="5">
    <source>
        <dbReference type="ARBA" id="ARBA00022777"/>
    </source>
</evidence>
<evidence type="ECO:0000256" key="8">
    <source>
        <dbReference type="SAM" id="MobiDB-lite"/>
    </source>
</evidence>
<feature type="region of interest" description="Disordered" evidence="8">
    <location>
        <begin position="335"/>
        <end position="356"/>
    </location>
</feature>
<keyword evidence="10" id="KW-1185">Reference proteome</keyword>
<evidence type="ECO:0000313" key="10">
    <source>
        <dbReference type="Proteomes" id="UP000694845"/>
    </source>
</evidence>
<dbReference type="KEGG" id="aplc:110976395"/>
<dbReference type="GO" id="GO:0004674">
    <property type="term" value="F:protein serine/threonine kinase activity"/>
    <property type="evidence" value="ECO:0007669"/>
    <property type="project" value="UniProtKB-KW"/>
</dbReference>
<feature type="compositionally biased region" description="Low complexity" evidence="8">
    <location>
        <begin position="536"/>
        <end position="545"/>
    </location>
</feature>
<dbReference type="InterPro" id="IPR008271">
    <property type="entry name" value="Ser/Thr_kinase_AS"/>
</dbReference>
<dbReference type="SUPFAM" id="SSF56112">
    <property type="entry name" value="Protein kinase-like (PK-like)"/>
    <property type="match status" value="1"/>
</dbReference>
<keyword evidence="3" id="KW-0808">Transferase</keyword>
<evidence type="ECO:0000256" key="4">
    <source>
        <dbReference type="ARBA" id="ARBA00022741"/>
    </source>
</evidence>
<dbReference type="GO" id="GO:0005634">
    <property type="term" value="C:nucleus"/>
    <property type="evidence" value="ECO:0007669"/>
    <property type="project" value="TreeGrafter"/>
</dbReference>
<dbReference type="PROSITE" id="PS00107">
    <property type="entry name" value="PROTEIN_KINASE_ATP"/>
    <property type="match status" value="1"/>
</dbReference>
<feature type="compositionally biased region" description="Polar residues" evidence="8">
    <location>
        <begin position="261"/>
        <end position="276"/>
    </location>
</feature>
<accession>A0A8B7XWQ1</accession>
<dbReference type="PANTHER" id="PTHR44167">
    <property type="entry name" value="OVARIAN-SPECIFIC SERINE/THREONINE-PROTEIN KINASE LOK-RELATED"/>
    <property type="match status" value="1"/>
</dbReference>
<dbReference type="GO" id="GO:0044773">
    <property type="term" value="P:mitotic DNA damage checkpoint signaling"/>
    <property type="evidence" value="ECO:0007669"/>
    <property type="project" value="TreeGrafter"/>
</dbReference>
<sequence>MNLLRGFSERQSAPESPSSMMMAKLIEGSTTGSISIGSVHDIHTDVVEIPCTPVNVRKRKRRSYQESPDGPTGEVNAEIKKLLTYVPQVDEIFTIRNKIGEGTFSSVYLAEVKSCGPDVKQQFALKHIIPTSHPERILGELQCLHQIGGTENVMGMKLSYRERDHVVIVMPYFPHDSFHLFLRTMKIFEIREYMRNLFLALRRVHQFNVIHRDVKPSNFLCNHRLQKYALIDFGLAQRVPTSSRKSRIKGHPSTLFRLSPKVTQKTQRASQVASKQTLKENSKEVSKESMPRLTELDPNTFNRTLPQKAKGGPLVKTFQLPKTFNQRIAMPKKPVPTLTRPERQKPAGSARLTSGRGPAHKTCSCFGLLQVCEVCTSRSGQSAPRAGTPGFRSPEVLLKCPDQTTAVDMWAAGVIFLSILSGRYPFFKAQDDMTALAQIMSIVGTEEMKTAAREYGKEITCSVKLPAMDLKKMCIQLRKIHSDTFPPSGKRSKLSTPEVPPRNTRRRSLDNQRQTSPDGTPNASPTAAHGKRRSSRSPPSRVPKPIGKDLVPDSAYHLLQRLLDLNPSTRITAEEALRHQFIQEC</sequence>
<dbReference type="PROSITE" id="PS50011">
    <property type="entry name" value="PROTEIN_KINASE_DOM"/>
    <property type="match status" value="1"/>
</dbReference>
<dbReference type="InterPro" id="IPR011009">
    <property type="entry name" value="Kinase-like_dom_sf"/>
</dbReference>
<feature type="domain" description="Protein kinase" evidence="9">
    <location>
        <begin position="93"/>
        <end position="582"/>
    </location>
</feature>
<dbReference type="Pfam" id="PF00069">
    <property type="entry name" value="Pkinase"/>
    <property type="match status" value="2"/>
</dbReference>
<feature type="binding site" evidence="7">
    <location>
        <position position="126"/>
    </location>
    <ligand>
        <name>ATP</name>
        <dbReference type="ChEBI" id="CHEBI:30616"/>
    </ligand>
</feature>
<keyword evidence="4 7" id="KW-0547">Nucleotide-binding</keyword>
<evidence type="ECO:0000259" key="9">
    <source>
        <dbReference type="PROSITE" id="PS50011"/>
    </source>
</evidence>
<feature type="compositionally biased region" description="Basic and acidic residues" evidence="8">
    <location>
        <begin position="277"/>
        <end position="290"/>
    </location>
</feature>
<dbReference type="InterPro" id="IPR017441">
    <property type="entry name" value="Protein_kinase_ATP_BS"/>
</dbReference>
<dbReference type="RefSeq" id="XP_022085303.1">
    <property type="nucleotide sequence ID" value="XM_022229611.1"/>
</dbReference>
<evidence type="ECO:0000256" key="2">
    <source>
        <dbReference type="ARBA" id="ARBA00022527"/>
    </source>
</evidence>
<dbReference type="OrthoDB" id="10020333at2759"/>
<evidence type="ECO:0000256" key="6">
    <source>
        <dbReference type="ARBA" id="ARBA00022840"/>
    </source>
</evidence>
<keyword evidence="5" id="KW-0418">Kinase</keyword>
<dbReference type="GO" id="GO:0005524">
    <property type="term" value="F:ATP binding"/>
    <property type="evidence" value="ECO:0007669"/>
    <property type="project" value="UniProtKB-UniRule"/>
</dbReference>
<dbReference type="CDD" id="cd14019">
    <property type="entry name" value="STKc_Cdc7"/>
    <property type="match status" value="1"/>
</dbReference>
<name>A0A8B7XWQ1_ACAPL</name>
<reference evidence="11" key="1">
    <citation type="submission" date="2025-08" db="UniProtKB">
        <authorList>
            <consortium name="RefSeq"/>
        </authorList>
    </citation>
    <scope>IDENTIFICATION</scope>
</reference>
<evidence type="ECO:0000256" key="7">
    <source>
        <dbReference type="PROSITE-ProRule" id="PRU10141"/>
    </source>
</evidence>
<feature type="region of interest" description="Disordered" evidence="8">
    <location>
        <begin position="482"/>
        <end position="549"/>
    </location>
</feature>
<dbReference type="Gene3D" id="3.30.200.20">
    <property type="entry name" value="Phosphorylase Kinase, domain 1"/>
    <property type="match status" value="1"/>
</dbReference>
<gene>
    <name evidence="11" type="primary">LOC110976395</name>
</gene>